<dbReference type="Proteomes" id="UP000193804">
    <property type="component" value="Unassembled WGS sequence"/>
</dbReference>
<dbReference type="RefSeq" id="WP_085515308.1">
    <property type="nucleotide sequence ID" value="NZ_FXAW01000001.1"/>
</dbReference>
<dbReference type="EMBL" id="FXAW01000001">
    <property type="protein sequence ID" value="SMG10134.1"/>
    <property type="molecule type" value="Genomic_DNA"/>
</dbReference>
<protein>
    <submittedName>
        <fullName evidence="2">Uncharacterized protein</fullName>
    </submittedName>
</protein>
<feature type="transmembrane region" description="Helical" evidence="1">
    <location>
        <begin position="190"/>
        <end position="210"/>
    </location>
</feature>
<sequence length="222" mass="26183">MKTLTTDQNEELAQHIAKKPIKYIELYNELYDHYALAYENGEKSFEQTLQDLDKEFDYYKLVSINRNLVGKTIKSVNKIYVSEFKKFWRWPQIISTLAIIFLGFTLIETLPMDIIFWWILIPLTFFSIGIPTYGYVLSRLKKYGGKRLNSAHLSATTHFLILPTSILNLSTILPVFFLEPYQERVVFYENYPLVPFAFLMIFLIVGYIGLKVFKSKIRIQYL</sequence>
<reference evidence="3" key="1">
    <citation type="submission" date="2017-04" db="EMBL/GenBank/DDBJ databases">
        <authorList>
            <person name="Varghese N."/>
            <person name="Submissions S."/>
        </authorList>
    </citation>
    <scope>NUCLEOTIDE SEQUENCE [LARGE SCALE GENOMIC DNA]</scope>
    <source>
        <strain evidence="3">DSM 4125</strain>
    </source>
</reference>
<evidence type="ECO:0000313" key="3">
    <source>
        <dbReference type="Proteomes" id="UP000193804"/>
    </source>
</evidence>
<feature type="transmembrane region" description="Helical" evidence="1">
    <location>
        <begin position="114"/>
        <end position="138"/>
    </location>
</feature>
<accession>A0A1X7I7R9</accession>
<gene>
    <name evidence="2" type="ORF">SAMN05661096_00293</name>
</gene>
<keyword evidence="1" id="KW-0472">Membrane</keyword>
<dbReference type="STRING" id="1028.SAMN05661096_00293"/>
<keyword evidence="1" id="KW-1133">Transmembrane helix</keyword>
<proteinExistence type="predicted"/>
<keyword evidence="1" id="KW-0812">Transmembrane</keyword>
<keyword evidence="3" id="KW-1185">Reference proteome</keyword>
<evidence type="ECO:0000256" key="1">
    <source>
        <dbReference type="SAM" id="Phobius"/>
    </source>
</evidence>
<name>A0A1X7I7R9_9BACT</name>
<dbReference type="AlphaFoldDB" id="A0A1X7I7R9"/>
<feature type="transmembrane region" description="Helical" evidence="1">
    <location>
        <begin position="87"/>
        <end position="108"/>
    </location>
</feature>
<feature type="transmembrane region" description="Helical" evidence="1">
    <location>
        <begin position="159"/>
        <end position="178"/>
    </location>
</feature>
<organism evidence="2 3">
    <name type="scientific">Marivirga sericea</name>
    <dbReference type="NCBI Taxonomy" id="1028"/>
    <lineage>
        <taxon>Bacteria</taxon>
        <taxon>Pseudomonadati</taxon>
        <taxon>Bacteroidota</taxon>
        <taxon>Cytophagia</taxon>
        <taxon>Cytophagales</taxon>
        <taxon>Marivirgaceae</taxon>
        <taxon>Marivirga</taxon>
    </lineage>
</organism>
<evidence type="ECO:0000313" key="2">
    <source>
        <dbReference type="EMBL" id="SMG10134.1"/>
    </source>
</evidence>
<dbReference type="OrthoDB" id="823914at2"/>